<gene>
    <name evidence="2" type="ORF">M9Y10_000188</name>
</gene>
<accession>A0ABR2L4M6</accession>
<dbReference type="SMART" id="SM00175">
    <property type="entry name" value="RAB"/>
    <property type="match status" value="1"/>
</dbReference>
<keyword evidence="1" id="KW-0547">Nucleotide-binding</keyword>
<dbReference type="SUPFAM" id="SSF52540">
    <property type="entry name" value="P-loop containing nucleoside triphosphate hydrolases"/>
    <property type="match status" value="1"/>
</dbReference>
<dbReference type="Pfam" id="PF00071">
    <property type="entry name" value="Ras"/>
    <property type="match status" value="1"/>
</dbReference>
<dbReference type="EMBL" id="JAPFFF010000001">
    <property type="protein sequence ID" value="KAK8897946.1"/>
    <property type="molecule type" value="Genomic_DNA"/>
</dbReference>
<dbReference type="InterPro" id="IPR001806">
    <property type="entry name" value="Small_GTPase"/>
</dbReference>
<dbReference type="InterPro" id="IPR027417">
    <property type="entry name" value="P-loop_NTPase"/>
</dbReference>
<comment type="caution">
    <text evidence="2">The sequence shown here is derived from an EMBL/GenBank/DDBJ whole genome shotgun (WGS) entry which is preliminary data.</text>
</comment>
<dbReference type="PROSITE" id="PS51421">
    <property type="entry name" value="RAS"/>
    <property type="match status" value="1"/>
</dbReference>
<evidence type="ECO:0000313" key="2">
    <source>
        <dbReference type="EMBL" id="KAK8897946.1"/>
    </source>
</evidence>
<dbReference type="CDD" id="cd00154">
    <property type="entry name" value="Rab"/>
    <property type="match status" value="1"/>
</dbReference>
<dbReference type="PROSITE" id="PS51419">
    <property type="entry name" value="RAB"/>
    <property type="match status" value="1"/>
</dbReference>
<dbReference type="PRINTS" id="PR00449">
    <property type="entry name" value="RASTRNSFRMNG"/>
</dbReference>
<keyword evidence="3" id="KW-1185">Reference proteome</keyword>
<dbReference type="SMART" id="SM00174">
    <property type="entry name" value="RHO"/>
    <property type="match status" value="1"/>
</dbReference>
<sequence>MEQKKAFKVVLFGDQYTGKTCIIKRFVENVFRRGYHETPISLFQTKDVHGCTLDIWDTAGSEDWQSMNSSIYHGSHAVIFLCSYDKQQSLDNIKNIWLQRVRQFMSDISKVKFFLAVNKSDIPEDDKTIDESQIEQMKNDLNVVDLFIVSAKDNINVTELFEAVADTLINEYPIINPTPIEPQEIKSSCC</sequence>
<organism evidence="2 3">
    <name type="scientific">Tritrichomonas musculus</name>
    <dbReference type="NCBI Taxonomy" id="1915356"/>
    <lineage>
        <taxon>Eukaryota</taxon>
        <taxon>Metamonada</taxon>
        <taxon>Parabasalia</taxon>
        <taxon>Tritrichomonadida</taxon>
        <taxon>Tritrichomonadidae</taxon>
        <taxon>Tritrichomonas</taxon>
    </lineage>
</organism>
<dbReference type="NCBIfam" id="TIGR00231">
    <property type="entry name" value="small_GTP"/>
    <property type="match status" value="1"/>
</dbReference>
<dbReference type="PANTHER" id="PTHR47978">
    <property type="match status" value="1"/>
</dbReference>
<dbReference type="SMART" id="SM00173">
    <property type="entry name" value="RAS"/>
    <property type="match status" value="1"/>
</dbReference>
<evidence type="ECO:0000313" key="3">
    <source>
        <dbReference type="Proteomes" id="UP001470230"/>
    </source>
</evidence>
<dbReference type="Gene3D" id="3.40.50.300">
    <property type="entry name" value="P-loop containing nucleotide triphosphate hydrolases"/>
    <property type="match status" value="1"/>
</dbReference>
<dbReference type="Proteomes" id="UP001470230">
    <property type="component" value="Unassembled WGS sequence"/>
</dbReference>
<evidence type="ECO:0008006" key="4">
    <source>
        <dbReference type="Google" id="ProtNLM"/>
    </source>
</evidence>
<reference evidence="2 3" key="1">
    <citation type="submission" date="2024-04" db="EMBL/GenBank/DDBJ databases">
        <title>Tritrichomonas musculus Genome.</title>
        <authorList>
            <person name="Alves-Ferreira E."/>
            <person name="Grigg M."/>
            <person name="Lorenzi H."/>
            <person name="Galac M."/>
        </authorList>
    </citation>
    <scope>NUCLEOTIDE SEQUENCE [LARGE SCALE GENOMIC DNA]</scope>
    <source>
        <strain evidence="2 3">EAF2021</strain>
    </source>
</reference>
<evidence type="ECO:0000256" key="1">
    <source>
        <dbReference type="ARBA" id="ARBA00022741"/>
    </source>
</evidence>
<name>A0ABR2L4M6_9EUKA</name>
<dbReference type="InterPro" id="IPR005225">
    <property type="entry name" value="Small_GTP-bd"/>
</dbReference>
<proteinExistence type="predicted"/>
<protein>
    <recommendedName>
        <fullName evidence="4">Small GTP-binding protein</fullName>
    </recommendedName>
</protein>